<sequence>MPSPIGETNWKDSLIPIWSPRGESIPYRVSPIPTDCEAAKNTRTPVGKTRDDPTLMRKARDDSFFSGDTRDYPVPIEDTRNALHPDPEAACQAGT</sequence>
<organism evidence="2 3">
    <name type="scientific">Caenorhabditis japonica</name>
    <dbReference type="NCBI Taxonomy" id="281687"/>
    <lineage>
        <taxon>Eukaryota</taxon>
        <taxon>Metazoa</taxon>
        <taxon>Ecdysozoa</taxon>
        <taxon>Nematoda</taxon>
        <taxon>Chromadorea</taxon>
        <taxon>Rhabditida</taxon>
        <taxon>Rhabditina</taxon>
        <taxon>Rhabditomorpha</taxon>
        <taxon>Rhabditoidea</taxon>
        <taxon>Rhabditidae</taxon>
        <taxon>Peloderinae</taxon>
        <taxon>Caenorhabditis</taxon>
    </lineage>
</organism>
<dbReference type="AlphaFoldDB" id="A0A8R1EA19"/>
<reference evidence="2" key="2">
    <citation type="submission" date="2022-06" db="UniProtKB">
        <authorList>
            <consortium name="EnsemblMetazoa"/>
        </authorList>
    </citation>
    <scope>IDENTIFICATION</scope>
    <source>
        <strain evidence="2">DF5081</strain>
    </source>
</reference>
<dbReference type="EnsemblMetazoa" id="CJA31863.1">
    <property type="protein sequence ID" value="CJA31863.1"/>
    <property type="gene ID" value="WBGene00207710"/>
</dbReference>
<name>A0A8R1EA19_CAEJA</name>
<keyword evidence="3" id="KW-1185">Reference proteome</keyword>
<evidence type="ECO:0000256" key="1">
    <source>
        <dbReference type="SAM" id="MobiDB-lite"/>
    </source>
</evidence>
<feature type="region of interest" description="Disordered" evidence="1">
    <location>
        <begin position="38"/>
        <end position="95"/>
    </location>
</feature>
<feature type="compositionally biased region" description="Basic and acidic residues" evidence="1">
    <location>
        <begin position="48"/>
        <end position="87"/>
    </location>
</feature>
<accession>A0A8R1EA19</accession>
<protein>
    <submittedName>
        <fullName evidence="2">Uncharacterized protein</fullName>
    </submittedName>
</protein>
<evidence type="ECO:0000313" key="2">
    <source>
        <dbReference type="EnsemblMetazoa" id="CJA31863.1"/>
    </source>
</evidence>
<reference evidence="3" key="1">
    <citation type="submission" date="2010-08" db="EMBL/GenBank/DDBJ databases">
        <authorList>
            <consortium name="Caenorhabditis japonica Sequencing Consortium"/>
            <person name="Wilson R.K."/>
        </authorList>
    </citation>
    <scope>NUCLEOTIDE SEQUENCE [LARGE SCALE GENOMIC DNA]</scope>
    <source>
        <strain evidence="3">DF5081</strain>
    </source>
</reference>
<proteinExistence type="predicted"/>
<dbReference type="Proteomes" id="UP000005237">
    <property type="component" value="Unassembled WGS sequence"/>
</dbReference>
<evidence type="ECO:0000313" key="3">
    <source>
        <dbReference type="Proteomes" id="UP000005237"/>
    </source>
</evidence>